<dbReference type="Pfam" id="PF09346">
    <property type="entry name" value="SMI1_KNR4"/>
    <property type="match status" value="1"/>
</dbReference>
<dbReference type="EMBL" id="JAVREO010000001">
    <property type="protein sequence ID" value="MDT0264747.1"/>
    <property type="molecule type" value="Genomic_DNA"/>
</dbReference>
<dbReference type="RefSeq" id="WP_311663335.1">
    <property type="nucleotide sequence ID" value="NZ_JAVREO010000001.1"/>
</dbReference>
<evidence type="ECO:0000259" key="1">
    <source>
        <dbReference type="SMART" id="SM00860"/>
    </source>
</evidence>
<feature type="domain" description="Knr4/Smi1-like" evidence="1">
    <location>
        <begin position="34"/>
        <end position="176"/>
    </location>
</feature>
<dbReference type="InterPro" id="IPR051873">
    <property type="entry name" value="KNR4/SMI1_regulator"/>
</dbReference>
<gene>
    <name evidence="2" type="ORF">RM844_00420</name>
</gene>
<proteinExistence type="predicted"/>
<accession>A0ABU2JIE3</accession>
<keyword evidence="3" id="KW-1185">Reference proteome</keyword>
<dbReference type="PANTHER" id="PTHR47432">
    <property type="entry name" value="CELL WALL ASSEMBLY REGULATOR SMI1"/>
    <property type="match status" value="1"/>
</dbReference>
<dbReference type="Proteomes" id="UP001183410">
    <property type="component" value="Unassembled WGS sequence"/>
</dbReference>
<dbReference type="SUPFAM" id="SSF160631">
    <property type="entry name" value="SMI1/KNR4-like"/>
    <property type="match status" value="1"/>
</dbReference>
<dbReference type="SMART" id="SM00860">
    <property type="entry name" value="SMI1_KNR4"/>
    <property type="match status" value="1"/>
</dbReference>
<evidence type="ECO:0000313" key="2">
    <source>
        <dbReference type="EMBL" id="MDT0264747.1"/>
    </source>
</evidence>
<organism evidence="2 3">
    <name type="scientific">Streptomyces chisholmiae</name>
    <dbReference type="NCBI Taxonomy" id="3075540"/>
    <lineage>
        <taxon>Bacteria</taxon>
        <taxon>Bacillati</taxon>
        <taxon>Actinomycetota</taxon>
        <taxon>Actinomycetes</taxon>
        <taxon>Kitasatosporales</taxon>
        <taxon>Streptomycetaceae</taxon>
        <taxon>Streptomyces</taxon>
    </lineage>
</organism>
<sequence>MTDSAIPPVAASWRRIDAWLAAHAPASAALLAPPAEPAALAAAEAALGAPLPADLAASLRRHDGASATVDVLPDLRLLSAARVVEEWELRVEAERELRAEDEDDLPPLPGGGPYWHERWVPVAEFQGDVRAIDARPGPRQGRFGPVYHDAPATFDDRTSWPSLAHCLADLAAWLVDRPPVAGARHWDDPFVGPAGELVWGWPPSRVRGLDGPGGPAEHGYRVAPVGLPG</sequence>
<dbReference type="InterPro" id="IPR018958">
    <property type="entry name" value="Knr4/Smi1-like_dom"/>
</dbReference>
<comment type="caution">
    <text evidence="2">The sequence shown here is derived from an EMBL/GenBank/DDBJ whole genome shotgun (WGS) entry which is preliminary data.</text>
</comment>
<dbReference type="PANTHER" id="PTHR47432:SF1">
    <property type="entry name" value="CELL WALL ASSEMBLY REGULATOR SMI1"/>
    <property type="match status" value="1"/>
</dbReference>
<evidence type="ECO:0000313" key="3">
    <source>
        <dbReference type="Proteomes" id="UP001183410"/>
    </source>
</evidence>
<dbReference type="InterPro" id="IPR037883">
    <property type="entry name" value="Knr4/Smi1-like_sf"/>
</dbReference>
<protein>
    <submittedName>
        <fullName evidence="2">SMI1/KNR4 family protein</fullName>
    </submittedName>
</protein>
<name>A0ABU2JIE3_9ACTN</name>
<reference evidence="3" key="1">
    <citation type="submission" date="2023-07" db="EMBL/GenBank/DDBJ databases">
        <title>30 novel species of actinomycetes from the DSMZ collection.</title>
        <authorList>
            <person name="Nouioui I."/>
        </authorList>
    </citation>
    <scope>NUCLEOTIDE SEQUENCE [LARGE SCALE GENOMIC DNA]</scope>
    <source>
        <strain evidence="3">DSM 44915</strain>
    </source>
</reference>